<sequence length="50" mass="5632">MLRALATNETLRSNRSEMQIGTASDMHSNYPHLQKPPSAGQPFHLEKDKP</sequence>
<name>A0A1M7D382_9BRAD</name>
<feature type="compositionally biased region" description="Polar residues" evidence="1">
    <location>
        <begin position="7"/>
        <end position="27"/>
    </location>
</feature>
<dbReference type="AlphaFoldDB" id="A0A1M7D382"/>
<evidence type="ECO:0000313" key="3">
    <source>
        <dbReference type="Proteomes" id="UP000189935"/>
    </source>
</evidence>
<evidence type="ECO:0000313" key="2">
    <source>
        <dbReference type="EMBL" id="SHL73920.1"/>
    </source>
</evidence>
<reference evidence="2 3" key="1">
    <citation type="submission" date="2016-11" db="EMBL/GenBank/DDBJ databases">
        <authorList>
            <person name="Jaros S."/>
            <person name="Januszkiewicz K."/>
            <person name="Wedrychowicz H."/>
        </authorList>
    </citation>
    <scope>NUCLEOTIDE SEQUENCE [LARGE SCALE GENOMIC DNA]</scope>
    <source>
        <strain evidence="2 3">GAS499</strain>
    </source>
</reference>
<accession>A0A1M7D382</accession>
<dbReference type="EMBL" id="LT670844">
    <property type="protein sequence ID" value="SHL73920.1"/>
    <property type="molecule type" value="Genomic_DNA"/>
</dbReference>
<protein>
    <submittedName>
        <fullName evidence="2">Uncharacterized protein</fullName>
    </submittedName>
</protein>
<organism evidence="2 3">
    <name type="scientific">Bradyrhizobium lablabi</name>
    <dbReference type="NCBI Taxonomy" id="722472"/>
    <lineage>
        <taxon>Bacteria</taxon>
        <taxon>Pseudomonadati</taxon>
        <taxon>Pseudomonadota</taxon>
        <taxon>Alphaproteobacteria</taxon>
        <taxon>Hyphomicrobiales</taxon>
        <taxon>Nitrobacteraceae</taxon>
        <taxon>Bradyrhizobium</taxon>
    </lineage>
</organism>
<evidence type="ECO:0000256" key="1">
    <source>
        <dbReference type="SAM" id="MobiDB-lite"/>
    </source>
</evidence>
<feature type="region of interest" description="Disordered" evidence="1">
    <location>
        <begin position="1"/>
        <end position="50"/>
    </location>
</feature>
<dbReference type="Proteomes" id="UP000189935">
    <property type="component" value="Chromosome I"/>
</dbReference>
<gene>
    <name evidence="2" type="ORF">SAMN05444159_6694</name>
</gene>
<proteinExistence type="predicted"/>